<sequence length="122" mass="13455">MARHIQYEDLVVFVADAVSGDIVASRPVRYTVPINICLARRSRGLKITAYDALLSETTDFVHKALRSQGLDPPSDAVLVRYDRLSTITRDAVLRTALHVMWAANGQAAFFLCSHKDLAGKLA</sequence>
<organism evidence="1 2">
    <name type="scientific">Lasiodiplodia hormozganensis</name>
    <dbReference type="NCBI Taxonomy" id="869390"/>
    <lineage>
        <taxon>Eukaryota</taxon>
        <taxon>Fungi</taxon>
        <taxon>Dikarya</taxon>
        <taxon>Ascomycota</taxon>
        <taxon>Pezizomycotina</taxon>
        <taxon>Dothideomycetes</taxon>
        <taxon>Dothideomycetes incertae sedis</taxon>
        <taxon>Botryosphaeriales</taxon>
        <taxon>Botryosphaeriaceae</taxon>
        <taxon>Lasiodiplodia</taxon>
    </lineage>
</organism>
<accession>A0AA40D308</accession>
<dbReference type="AlphaFoldDB" id="A0AA40D308"/>
<evidence type="ECO:0000313" key="1">
    <source>
        <dbReference type="EMBL" id="KAK0659947.1"/>
    </source>
</evidence>
<comment type="caution">
    <text evidence="1">The sequence shown here is derived from an EMBL/GenBank/DDBJ whole genome shotgun (WGS) entry which is preliminary data.</text>
</comment>
<evidence type="ECO:0000313" key="2">
    <source>
        <dbReference type="Proteomes" id="UP001175001"/>
    </source>
</evidence>
<reference evidence="1" key="1">
    <citation type="submission" date="2023-06" db="EMBL/GenBank/DDBJ databases">
        <title>Multi-omics analyses reveal the molecular pathogenesis toolkit of Lasiodiplodia hormozganensis, a cross-kingdom pathogen.</title>
        <authorList>
            <person name="Felix C."/>
            <person name="Meneses R."/>
            <person name="Goncalves M.F.M."/>
            <person name="Tilleman L."/>
            <person name="Duarte A.S."/>
            <person name="Jorrin-Novo J.V."/>
            <person name="Van De Peer Y."/>
            <person name="Deforce D."/>
            <person name="Van Nieuwerburgh F."/>
            <person name="Esteves A.C."/>
            <person name="Alves A."/>
        </authorList>
    </citation>
    <scope>NUCLEOTIDE SEQUENCE</scope>
    <source>
        <strain evidence="1">CBS 339.90</strain>
    </source>
</reference>
<proteinExistence type="predicted"/>
<keyword evidence="2" id="KW-1185">Reference proteome</keyword>
<dbReference type="EMBL" id="JAUJDW010000012">
    <property type="protein sequence ID" value="KAK0659947.1"/>
    <property type="molecule type" value="Genomic_DNA"/>
</dbReference>
<name>A0AA40D308_9PEZI</name>
<dbReference type="Proteomes" id="UP001175001">
    <property type="component" value="Unassembled WGS sequence"/>
</dbReference>
<protein>
    <submittedName>
        <fullName evidence="1">Uncharacterized protein</fullName>
    </submittedName>
</protein>
<gene>
    <name evidence="1" type="ORF">DIS24_g3543</name>
</gene>